<dbReference type="Proteomes" id="UP000183400">
    <property type="component" value="Unassembled WGS sequence"/>
</dbReference>
<sequence>GKFPGHEEMNMPTLTSPKDCHTMQDLRVQIDKLDQ</sequence>
<feature type="non-terminal residue" evidence="2">
    <location>
        <position position="1"/>
    </location>
</feature>
<name>A0A1H3EPG5_9RHOB</name>
<evidence type="ECO:0000313" key="3">
    <source>
        <dbReference type="Proteomes" id="UP000183400"/>
    </source>
</evidence>
<dbReference type="EMBL" id="FNNP01000012">
    <property type="protein sequence ID" value="SDX80646.1"/>
    <property type="molecule type" value="Genomic_DNA"/>
</dbReference>
<proteinExistence type="predicted"/>
<reference evidence="3" key="1">
    <citation type="submission" date="2016-10" db="EMBL/GenBank/DDBJ databases">
        <authorList>
            <person name="Varghese N."/>
            <person name="Submissions S."/>
        </authorList>
    </citation>
    <scope>NUCLEOTIDE SEQUENCE [LARGE SCALE GENOMIC DNA]</scope>
    <source>
        <strain evidence="3">DSM 27839</strain>
    </source>
</reference>
<keyword evidence="3" id="KW-1185">Reference proteome</keyword>
<dbReference type="STRING" id="985054.SAMN05444358_1121"/>
<evidence type="ECO:0000313" key="2">
    <source>
        <dbReference type="EMBL" id="SDX80646.1"/>
    </source>
</evidence>
<organism evidence="2 3">
    <name type="scientific">Ruegeria halocynthiae</name>
    <dbReference type="NCBI Taxonomy" id="985054"/>
    <lineage>
        <taxon>Bacteria</taxon>
        <taxon>Pseudomonadati</taxon>
        <taxon>Pseudomonadota</taxon>
        <taxon>Alphaproteobacteria</taxon>
        <taxon>Rhodobacterales</taxon>
        <taxon>Roseobacteraceae</taxon>
        <taxon>Ruegeria</taxon>
    </lineage>
</organism>
<protein>
    <submittedName>
        <fullName evidence="2">Uncharacterized protein</fullName>
    </submittedName>
</protein>
<dbReference type="AlphaFoldDB" id="A0A1H3EPG5"/>
<evidence type="ECO:0000256" key="1">
    <source>
        <dbReference type="SAM" id="MobiDB-lite"/>
    </source>
</evidence>
<accession>A0A1H3EPG5</accession>
<feature type="region of interest" description="Disordered" evidence="1">
    <location>
        <begin position="1"/>
        <end position="23"/>
    </location>
</feature>
<gene>
    <name evidence="2" type="ORF">SAMN05444358_1121</name>
</gene>